<accession>A0A418ATU1</accession>
<protein>
    <submittedName>
        <fullName evidence="1">Uncharacterized protein</fullName>
    </submittedName>
</protein>
<dbReference type="AlphaFoldDB" id="A0A418ATU1"/>
<evidence type="ECO:0000313" key="2">
    <source>
        <dbReference type="Proteomes" id="UP000285060"/>
    </source>
</evidence>
<keyword evidence="2" id="KW-1185">Reference proteome</keyword>
<evidence type="ECO:0000313" key="1">
    <source>
        <dbReference type="EMBL" id="RHY28802.1"/>
    </source>
</evidence>
<dbReference type="Proteomes" id="UP000285060">
    <property type="component" value="Unassembled WGS sequence"/>
</dbReference>
<reference evidence="1 2" key="1">
    <citation type="submission" date="2018-08" db="EMBL/GenBank/DDBJ databases">
        <title>Aphanomyces genome sequencing and annotation.</title>
        <authorList>
            <person name="Minardi D."/>
            <person name="Oidtmann B."/>
            <person name="Van Der Giezen M."/>
            <person name="Studholme D.J."/>
        </authorList>
    </citation>
    <scope>NUCLEOTIDE SEQUENCE [LARGE SCALE GENOMIC DNA]</scope>
    <source>
        <strain evidence="1 2">NJM0002</strain>
    </source>
</reference>
<sequence>MPVDALKPVPPDAQDSTSLGSLMAQSSSILTALMQAESLEASAKSEAVLRSVHDHANTLRLALEQLTAKIKAHHTGKQASAI</sequence>
<dbReference type="VEuPathDB" id="FungiDB:H310_07284"/>
<name>A0A418ATU1_9STRA</name>
<proteinExistence type="predicted"/>
<organism evidence="1 2">
    <name type="scientific">Aphanomyces invadans</name>
    <dbReference type="NCBI Taxonomy" id="157072"/>
    <lineage>
        <taxon>Eukaryota</taxon>
        <taxon>Sar</taxon>
        <taxon>Stramenopiles</taxon>
        <taxon>Oomycota</taxon>
        <taxon>Saprolegniomycetes</taxon>
        <taxon>Saprolegniales</taxon>
        <taxon>Verrucalvaceae</taxon>
        <taxon>Aphanomyces</taxon>
    </lineage>
</organism>
<gene>
    <name evidence="1" type="ORF">DYB32_005689</name>
</gene>
<comment type="caution">
    <text evidence="1">The sequence shown here is derived from an EMBL/GenBank/DDBJ whole genome shotgun (WGS) entry which is preliminary data.</text>
</comment>
<dbReference type="EMBL" id="QUSY01000524">
    <property type="protein sequence ID" value="RHY28802.1"/>
    <property type="molecule type" value="Genomic_DNA"/>
</dbReference>